<dbReference type="Proteomes" id="UP000006860">
    <property type="component" value="Chromosome"/>
</dbReference>
<evidence type="ECO:0000256" key="2">
    <source>
        <dbReference type="ARBA" id="ARBA00006171"/>
    </source>
</evidence>
<dbReference type="Gene3D" id="1.10.150.240">
    <property type="entry name" value="Putative phosphatase, domain 2"/>
    <property type="match status" value="1"/>
</dbReference>
<name>F0SSX5_RUBBR</name>
<dbReference type="NCBIfam" id="TIGR01509">
    <property type="entry name" value="HAD-SF-IA-v3"/>
    <property type="match status" value="1"/>
</dbReference>
<dbReference type="InterPro" id="IPR051600">
    <property type="entry name" value="Beta-PGM-like"/>
</dbReference>
<dbReference type="PANTHER" id="PTHR46193">
    <property type="entry name" value="6-PHOSPHOGLUCONATE PHOSPHATASE"/>
    <property type="match status" value="1"/>
</dbReference>
<dbReference type="EMBL" id="CP002546">
    <property type="protein sequence ID" value="ADY58130.1"/>
    <property type="molecule type" value="Genomic_DNA"/>
</dbReference>
<dbReference type="InterPro" id="IPR023214">
    <property type="entry name" value="HAD_sf"/>
</dbReference>
<dbReference type="OrthoDB" id="9797743at2"/>
<dbReference type="SFLD" id="SFLDG01129">
    <property type="entry name" value="C1.5:_HAD__Beta-PGM__Phosphata"/>
    <property type="match status" value="1"/>
</dbReference>
<dbReference type="InterPro" id="IPR006439">
    <property type="entry name" value="HAD-SF_hydro_IA"/>
</dbReference>
<evidence type="ECO:0000256" key="5">
    <source>
        <dbReference type="ARBA" id="ARBA00023277"/>
    </source>
</evidence>
<dbReference type="KEGG" id="pbs:Plabr_0503"/>
<evidence type="ECO:0000313" key="7">
    <source>
        <dbReference type="Proteomes" id="UP000006860"/>
    </source>
</evidence>
<evidence type="ECO:0000256" key="4">
    <source>
        <dbReference type="ARBA" id="ARBA00022842"/>
    </source>
</evidence>
<dbReference type="RefSeq" id="WP_013626874.1">
    <property type="nucleotide sequence ID" value="NC_015174.1"/>
</dbReference>
<accession>F0SSX5</accession>
<keyword evidence="5" id="KW-0119">Carbohydrate metabolism</keyword>
<dbReference type="InterPro" id="IPR023198">
    <property type="entry name" value="PGP-like_dom2"/>
</dbReference>
<keyword evidence="7" id="KW-1185">Reference proteome</keyword>
<dbReference type="HOGENOM" id="CLU_045011_13_2_0"/>
<comment type="cofactor">
    <cofactor evidence="1">
        <name>Mg(2+)</name>
        <dbReference type="ChEBI" id="CHEBI:18420"/>
    </cofactor>
</comment>
<dbReference type="Pfam" id="PF13419">
    <property type="entry name" value="HAD_2"/>
    <property type="match status" value="1"/>
</dbReference>
<proteinExistence type="inferred from homology"/>
<dbReference type="InterPro" id="IPR041492">
    <property type="entry name" value="HAD_2"/>
</dbReference>
<dbReference type="CDD" id="cd07505">
    <property type="entry name" value="HAD_BPGM-like"/>
    <property type="match status" value="1"/>
</dbReference>
<dbReference type="SUPFAM" id="SSF56784">
    <property type="entry name" value="HAD-like"/>
    <property type="match status" value="1"/>
</dbReference>
<dbReference type="eggNOG" id="COG0637">
    <property type="taxonomic scope" value="Bacteria"/>
</dbReference>
<dbReference type="STRING" id="756272.Plabr_0503"/>
<organism evidence="6 7">
    <name type="scientific">Rubinisphaera brasiliensis (strain ATCC 49424 / DSM 5305 / JCM 21570 / IAM 15109 / NBRC 103401 / IFAM 1448)</name>
    <name type="common">Planctomyces brasiliensis</name>
    <dbReference type="NCBI Taxonomy" id="756272"/>
    <lineage>
        <taxon>Bacteria</taxon>
        <taxon>Pseudomonadati</taxon>
        <taxon>Planctomycetota</taxon>
        <taxon>Planctomycetia</taxon>
        <taxon>Planctomycetales</taxon>
        <taxon>Planctomycetaceae</taxon>
        <taxon>Rubinisphaera</taxon>
    </lineage>
</organism>
<dbReference type="GO" id="GO:0016787">
    <property type="term" value="F:hydrolase activity"/>
    <property type="evidence" value="ECO:0007669"/>
    <property type="project" value="UniProtKB-KW"/>
</dbReference>
<dbReference type="GO" id="GO:0046872">
    <property type="term" value="F:metal ion binding"/>
    <property type="evidence" value="ECO:0007669"/>
    <property type="project" value="UniProtKB-KW"/>
</dbReference>
<dbReference type="SFLD" id="SFLDG01135">
    <property type="entry name" value="C1.5.6:_HAD__Beta-PGM__Phospha"/>
    <property type="match status" value="1"/>
</dbReference>
<protein>
    <submittedName>
        <fullName evidence="6">HAD-superfamily hydrolase, subfamily IA, variant 3</fullName>
    </submittedName>
</protein>
<keyword evidence="6" id="KW-0378">Hydrolase</keyword>
<keyword evidence="4" id="KW-0460">Magnesium</keyword>
<keyword evidence="3" id="KW-0479">Metal-binding</keyword>
<gene>
    <name evidence="6" type="ordered locus">Plabr_0503</name>
</gene>
<dbReference type="SFLD" id="SFLDS00003">
    <property type="entry name" value="Haloacid_Dehalogenase"/>
    <property type="match status" value="1"/>
</dbReference>
<dbReference type="Gene3D" id="3.40.50.1000">
    <property type="entry name" value="HAD superfamily/HAD-like"/>
    <property type="match status" value="1"/>
</dbReference>
<comment type="similarity">
    <text evidence="2">Belongs to the HAD-like hydrolase superfamily. CbbY/CbbZ/Gph/YieH family.</text>
</comment>
<dbReference type="InterPro" id="IPR036412">
    <property type="entry name" value="HAD-like_sf"/>
</dbReference>
<reference evidence="7" key="1">
    <citation type="submission" date="2011-02" db="EMBL/GenBank/DDBJ databases">
        <title>The complete genome of Planctomyces brasiliensis DSM 5305.</title>
        <authorList>
            <person name="Lucas S."/>
            <person name="Copeland A."/>
            <person name="Lapidus A."/>
            <person name="Bruce D."/>
            <person name="Goodwin L."/>
            <person name="Pitluck S."/>
            <person name="Kyrpides N."/>
            <person name="Mavromatis K."/>
            <person name="Pagani I."/>
            <person name="Ivanova N."/>
            <person name="Ovchinnikova G."/>
            <person name="Lu M."/>
            <person name="Detter J.C."/>
            <person name="Han C."/>
            <person name="Land M."/>
            <person name="Hauser L."/>
            <person name="Markowitz V."/>
            <person name="Cheng J.-F."/>
            <person name="Hugenholtz P."/>
            <person name="Woyke T."/>
            <person name="Wu D."/>
            <person name="Tindall B."/>
            <person name="Pomrenke H.G."/>
            <person name="Brambilla E."/>
            <person name="Klenk H.-P."/>
            <person name="Eisen J.A."/>
        </authorList>
    </citation>
    <scope>NUCLEOTIDE SEQUENCE [LARGE SCALE GENOMIC DNA]</scope>
    <source>
        <strain evidence="7">ATCC 49424 / DSM 5305 / JCM 21570 / NBRC 103401 / IFAM 1448</strain>
    </source>
</reference>
<sequence>MAGSPFPTVPPGAVLFDIDGVLVDSYEAHFVSWQKLAQRYGRECTQEDFARGFGRTTREVLLDQWSDADLDDARVTQLDDEKEDLYRQEIEENFPAMPGARELITHLAEHGWRLALGSSGPRENVDLAAEKLNVDGCLGATVSGNDVKQGKPDPEVFLTAAARVETAPKHCIVIEDAQPGIQAAKAAGMLAIGFVSRGRTAEELSAADLLIHSLDELNSDLLVELLQRRA</sequence>
<dbReference type="AlphaFoldDB" id="F0SSX5"/>
<evidence type="ECO:0000256" key="3">
    <source>
        <dbReference type="ARBA" id="ARBA00022723"/>
    </source>
</evidence>
<dbReference type="PANTHER" id="PTHR46193:SF18">
    <property type="entry name" value="HEXITOL PHOSPHATASE B"/>
    <property type="match status" value="1"/>
</dbReference>
<evidence type="ECO:0000256" key="1">
    <source>
        <dbReference type="ARBA" id="ARBA00001946"/>
    </source>
</evidence>
<evidence type="ECO:0000313" key="6">
    <source>
        <dbReference type="EMBL" id="ADY58130.1"/>
    </source>
</evidence>